<reference evidence="2" key="1">
    <citation type="journal article" date="2016" name="Front. Microbiol.">
        <title>Genome Sequence of the Piezophilic, Mesophilic Sulfate-Reducing Bacterium Desulfovibrio indicus J2T.</title>
        <authorList>
            <person name="Cao J."/>
            <person name="Maignien L."/>
            <person name="Shao Z."/>
            <person name="Alain K."/>
            <person name="Jebbar M."/>
        </authorList>
    </citation>
    <scope>NUCLEOTIDE SEQUENCE</scope>
    <source>
        <strain evidence="2">NBRC 103626</strain>
    </source>
</reference>
<comment type="caution">
    <text evidence="2">The sequence shown here is derived from an EMBL/GenBank/DDBJ whole genome shotgun (WGS) entry which is preliminary data.</text>
</comment>
<dbReference type="EMBL" id="BPQM01000144">
    <property type="protein sequence ID" value="GJD81562.1"/>
    <property type="molecule type" value="Genomic_DNA"/>
</dbReference>
<evidence type="ECO:0000259" key="1">
    <source>
        <dbReference type="Pfam" id="PF04577"/>
    </source>
</evidence>
<evidence type="ECO:0000313" key="2">
    <source>
        <dbReference type="EMBL" id="GJD81562.1"/>
    </source>
</evidence>
<dbReference type="RefSeq" id="WP_238306792.1">
    <property type="nucleotide sequence ID" value="NZ_BPQM01000144.1"/>
</dbReference>
<dbReference type="InterPro" id="IPR049625">
    <property type="entry name" value="Glyco_transf_61_cat"/>
</dbReference>
<feature type="domain" description="Glycosyltransferase 61 catalytic" evidence="1">
    <location>
        <begin position="133"/>
        <end position="311"/>
    </location>
</feature>
<gene>
    <name evidence="2" type="ORF">NBEOAGPD_4815</name>
</gene>
<dbReference type="GO" id="GO:0016757">
    <property type="term" value="F:glycosyltransferase activity"/>
    <property type="evidence" value="ECO:0007669"/>
    <property type="project" value="InterPro"/>
</dbReference>
<accession>A0AA37HWC1</accession>
<dbReference type="Pfam" id="PF04577">
    <property type="entry name" value="Glyco_transf_61"/>
    <property type="match status" value="1"/>
</dbReference>
<organism evidence="2 3">
    <name type="scientific">Methylobacterium gregans</name>
    <dbReference type="NCBI Taxonomy" id="374424"/>
    <lineage>
        <taxon>Bacteria</taxon>
        <taxon>Pseudomonadati</taxon>
        <taxon>Pseudomonadota</taxon>
        <taxon>Alphaproteobacteria</taxon>
        <taxon>Hyphomicrobiales</taxon>
        <taxon>Methylobacteriaceae</taxon>
        <taxon>Methylobacterium</taxon>
    </lineage>
</organism>
<name>A0AA37HWC1_9HYPH</name>
<proteinExistence type="predicted"/>
<reference evidence="2" key="2">
    <citation type="submission" date="2021-08" db="EMBL/GenBank/DDBJ databases">
        <authorList>
            <person name="Tani A."/>
            <person name="Ola A."/>
            <person name="Ogura Y."/>
            <person name="Katsura K."/>
            <person name="Hayashi T."/>
        </authorList>
    </citation>
    <scope>NUCLEOTIDE SEQUENCE</scope>
    <source>
        <strain evidence="2">NBRC 103626</strain>
    </source>
</reference>
<sequence length="414" mass="45975">MADPSASMTLTIPAPIQVTALPNRRTLATGREPRPETAIRPSFDGQDPAALLEQIPRHETILPQVDAFTLPGGYIWFGDGVDGIALTADGQLALETATFARGYQPLPPEALRARAREIDEDWITIVDCGCHNYYHLLMLAMPRLTYAKAHLPGAWAAVPAHRPSPDGRLPLLDQLIALSGEGHRIRRVEDGLYRLRNLHVIWTNFINPPALHLVDETFACFDILARNVPPAPDRRFPKRIFIERVGDMRLSDPNARRSLDRYLATHGFGKVRLETLDIGDQIRLFAGASHVVAAHGAGLSNIVFGSPQLRVLELNLDLDGRGTLRPWFLLLAAARGQHYQYLNASACELADLPMGLAFDRLMGTRRQALRLRLARLRGRLDRHLARAAILARRLRSGRALLGSRFPGRTPPPQS</sequence>
<protein>
    <recommendedName>
        <fullName evidence="1">Glycosyltransferase 61 catalytic domain-containing protein</fullName>
    </recommendedName>
</protein>
<evidence type="ECO:0000313" key="3">
    <source>
        <dbReference type="Proteomes" id="UP001055108"/>
    </source>
</evidence>
<dbReference type="AlphaFoldDB" id="A0AA37HWC1"/>
<dbReference type="Proteomes" id="UP001055108">
    <property type="component" value="Unassembled WGS sequence"/>
</dbReference>
<keyword evidence="3" id="KW-1185">Reference proteome</keyword>